<dbReference type="GO" id="GO:0006355">
    <property type="term" value="P:regulation of DNA-templated transcription"/>
    <property type="evidence" value="ECO:0007669"/>
    <property type="project" value="InterPro"/>
</dbReference>
<dbReference type="SMART" id="SM00448">
    <property type="entry name" value="REC"/>
    <property type="match status" value="1"/>
</dbReference>
<dbReference type="SMART" id="SM00421">
    <property type="entry name" value="HTH_LUXR"/>
    <property type="match status" value="1"/>
</dbReference>
<evidence type="ECO:0000256" key="3">
    <source>
        <dbReference type="ARBA" id="ARBA00023125"/>
    </source>
</evidence>
<keyword evidence="2" id="KW-0805">Transcription regulation</keyword>
<feature type="domain" description="Response regulatory" evidence="7">
    <location>
        <begin position="3"/>
        <end position="119"/>
    </location>
</feature>
<evidence type="ECO:0000313" key="8">
    <source>
        <dbReference type="EMBL" id="PRX47043.1"/>
    </source>
</evidence>
<evidence type="ECO:0000313" key="9">
    <source>
        <dbReference type="Proteomes" id="UP000238362"/>
    </source>
</evidence>
<dbReference type="EMBL" id="PVNH01000006">
    <property type="protein sequence ID" value="PRX47043.1"/>
    <property type="molecule type" value="Genomic_DNA"/>
</dbReference>
<accession>A0A2T0LTL4</accession>
<evidence type="ECO:0000259" key="7">
    <source>
        <dbReference type="PROSITE" id="PS50110"/>
    </source>
</evidence>
<gene>
    <name evidence="8" type="ORF">B0I33_106140</name>
</gene>
<protein>
    <submittedName>
        <fullName evidence="8">LuxR family two component transcriptional regulator</fullName>
    </submittedName>
</protein>
<dbReference type="InterPro" id="IPR058245">
    <property type="entry name" value="NreC/VraR/RcsB-like_REC"/>
</dbReference>
<evidence type="ECO:0000256" key="5">
    <source>
        <dbReference type="PROSITE-ProRule" id="PRU00169"/>
    </source>
</evidence>
<dbReference type="InterPro" id="IPR000792">
    <property type="entry name" value="Tscrpt_reg_LuxR_C"/>
</dbReference>
<feature type="modified residue" description="4-aspartylphosphate" evidence="5">
    <location>
        <position position="54"/>
    </location>
</feature>
<dbReference type="PRINTS" id="PR00038">
    <property type="entry name" value="HTHLUXR"/>
</dbReference>
<feature type="domain" description="HTH luxR-type" evidence="6">
    <location>
        <begin position="145"/>
        <end position="210"/>
    </location>
</feature>
<dbReference type="GO" id="GO:0000160">
    <property type="term" value="P:phosphorelay signal transduction system"/>
    <property type="evidence" value="ECO:0007669"/>
    <property type="project" value="InterPro"/>
</dbReference>
<dbReference type="PANTHER" id="PTHR43214:SF24">
    <property type="entry name" value="TRANSCRIPTIONAL REGULATORY PROTEIN NARL-RELATED"/>
    <property type="match status" value="1"/>
</dbReference>
<dbReference type="Gene3D" id="3.40.50.2300">
    <property type="match status" value="1"/>
</dbReference>
<evidence type="ECO:0000256" key="4">
    <source>
        <dbReference type="ARBA" id="ARBA00023163"/>
    </source>
</evidence>
<dbReference type="Pfam" id="PF00072">
    <property type="entry name" value="Response_reg"/>
    <property type="match status" value="1"/>
</dbReference>
<proteinExistence type="predicted"/>
<keyword evidence="1 5" id="KW-0597">Phosphoprotein</keyword>
<dbReference type="AlphaFoldDB" id="A0A2T0LTL4"/>
<dbReference type="PROSITE" id="PS50110">
    <property type="entry name" value="RESPONSE_REGULATORY"/>
    <property type="match status" value="1"/>
</dbReference>
<dbReference type="CDD" id="cd06170">
    <property type="entry name" value="LuxR_C_like"/>
    <property type="match status" value="1"/>
</dbReference>
<dbReference type="Pfam" id="PF00196">
    <property type="entry name" value="GerE"/>
    <property type="match status" value="1"/>
</dbReference>
<comment type="caution">
    <text evidence="8">The sequence shown here is derived from an EMBL/GenBank/DDBJ whole genome shotgun (WGS) entry which is preliminary data.</text>
</comment>
<reference evidence="8 9" key="1">
    <citation type="submission" date="2018-03" db="EMBL/GenBank/DDBJ databases">
        <title>Genomic Encyclopedia of Type Strains, Phase III (KMG-III): the genomes of soil and plant-associated and newly described type strains.</title>
        <authorList>
            <person name="Whitman W."/>
        </authorList>
    </citation>
    <scope>NUCLEOTIDE SEQUENCE [LARGE SCALE GENOMIC DNA]</scope>
    <source>
        <strain evidence="8 9">CGMCC 4.7125</strain>
    </source>
</reference>
<dbReference type="SUPFAM" id="SSF52172">
    <property type="entry name" value="CheY-like"/>
    <property type="match status" value="1"/>
</dbReference>
<organism evidence="8 9">
    <name type="scientific">Prauserella shujinwangii</name>
    <dbReference type="NCBI Taxonomy" id="1453103"/>
    <lineage>
        <taxon>Bacteria</taxon>
        <taxon>Bacillati</taxon>
        <taxon>Actinomycetota</taxon>
        <taxon>Actinomycetes</taxon>
        <taxon>Pseudonocardiales</taxon>
        <taxon>Pseudonocardiaceae</taxon>
        <taxon>Prauserella</taxon>
    </lineage>
</organism>
<dbReference type="InterPro" id="IPR011006">
    <property type="entry name" value="CheY-like_superfamily"/>
</dbReference>
<dbReference type="GO" id="GO:0003677">
    <property type="term" value="F:DNA binding"/>
    <property type="evidence" value="ECO:0007669"/>
    <property type="project" value="UniProtKB-KW"/>
</dbReference>
<dbReference type="RefSeq" id="WP_245900740.1">
    <property type="nucleotide sequence ID" value="NZ_PVNH01000006.1"/>
</dbReference>
<evidence type="ECO:0000259" key="6">
    <source>
        <dbReference type="PROSITE" id="PS50043"/>
    </source>
</evidence>
<sequence length="216" mass="23103">MIRVVVADDQALIRTGLRSVLGDAEDMLVVGEAGTGTEAVRLAEETRPDVVVMDIRMPDMDGIEATRRVTEGSDAPRVLMLTAYDADEYVYAALRAGASGFLNKDTLLDSILSTIRVVAADDALVTPNATRRLVAGFAGRRPGAAPQPLEGLTPREREVLALVGRGLSNSEIAEQLQISAATAKAHVARLFSKLGARDRVHLVISAYETGLVTPRR</sequence>
<name>A0A2T0LTL4_9PSEU</name>
<dbReference type="CDD" id="cd17535">
    <property type="entry name" value="REC_NarL-like"/>
    <property type="match status" value="1"/>
</dbReference>
<dbReference type="InterPro" id="IPR001789">
    <property type="entry name" value="Sig_transdc_resp-reg_receiver"/>
</dbReference>
<dbReference type="Proteomes" id="UP000238362">
    <property type="component" value="Unassembled WGS sequence"/>
</dbReference>
<evidence type="ECO:0000256" key="1">
    <source>
        <dbReference type="ARBA" id="ARBA00022553"/>
    </source>
</evidence>
<keyword evidence="9" id="KW-1185">Reference proteome</keyword>
<keyword evidence="3" id="KW-0238">DNA-binding</keyword>
<keyword evidence="4" id="KW-0804">Transcription</keyword>
<evidence type="ECO:0000256" key="2">
    <source>
        <dbReference type="ARBA" id="ARBA00023015"/>
    </source>
</evidence>
<dbReference type="PANTHER" id="PTHR43214">
    <property type="entry name" value="TWO-COMPONENT RESPONSE REGULATOR"/>
    <property type="match status" value="1"/>
</dbReference>
<dbReference type="PROSITE" id="PS50043">
    <property type="entry name" value="HTH_LUXR_2"/>
    <property type="match status" value="1"/>
</dbReference>
<dbReference type="InterPro" id="IPR039420">
    <property type="entry name" value="WalR-like"/>
</dbReference>